<proteinExistence type="predicted"/>
<dbReference type="EMBL" id="VSSQ01102262">
    <property type="protein sequence ID" value="MPN43697.1"/>
    <property type="molecule type" value="Genomic_DNA"/>
</dbReference>
<protein>
    <submittedName>
        <fullName evidence="1">Uncharacterized protein</fullName>
    </submittedName>
</protein>
<comment type="caution">
    <text evidence="1">The sequence shown here is derived from an EMBL/GenBank/DDBJ whole genome shotgun (WGS) entry which is preliminary data.</text>
</comment>
<name>A0A645HXI0_9ZZZZ</name>
<dbReference type="AlphaFoldDB" id="A0A645HXI0"/>
<reference evidence="1" key="1">
    <citation type="submission" date="2019-08" db="EMBL/GenBank/DDBJ databases">
        <authorList>
            <person name="Kucharzyk K."/>
            <person name="Murdoch R.W."/>
            <person name="Higgins S."/>
            <person name="Loffler F."/>
        </authorList>
    </citation>
    <scope>NUCLEOTIDE SEQUENCE</scope>
</reference>
<gene>
    <name evidence="1" type="ORF">SDC9_191257</name>
</gene>
<evidence type="ECO:0000313" key="1">
    <source>
        <dbReference type="EMBL" id="MPN43697.1"/>
    </source>
</evidence>
<organism evidence="1">
    <name type="scientific">bioreactor metagenome</name>
    <dbReference type="NCBI Taxonomy" id="1076179"/>
    <lineage>
        <taxon>unclassified sequences</taxon>
        <taxon>metagenomes</taxon>
        <taxon>ecological metagenomes</taxon>
    </lineage>
</organism>
<sequence>MNAEFNCALEIVVADAGATVQYQRDCRLLANGVQTREVEQRFAFIFAVGVANGDRQRVNPGSVNEITRQHWVGKQ</sequence>
<accession>A0A645HXI0</accession>